<dbReference type="Proteomes" id="UP000094412">
    <property type="component" value="Unassembled WGS sequence"/>
</dbReference>
<dbReference type="InterPro" id="IPR039564">
    <property type="entry name" value="Peptidase_C39-like"/>
</dbReference>
<proteinExistence type="predicted"/>
<name>A0A1C2ED13_9HYPH</name>
<evidence type="ECO:0000313" key="3">
    <source>
        <dbReference type="Proteomes" id="UP000094412"/>
    </source>
</evidence>
<dbReference type="Pfam" id="PF13529">
    <property type="entry name" value="Peptidase_C39_2"/>
    <property type="match status" value="1"/>
</dbReference>
<reference evidence="2 3" key="1">
    <citation type="submission" date="2016-08" db="EMBL/GenBank/DDBJ databases">
        <title>Whole genome sequence of Mesorhizobium sp. strain UASWS1009 isolated from industrial sewage.</title>
        <authorList>
            <person name="Crovadore J."/>
            <person name="Calmin G."/>
            <person name="Chablais R."/>
            <person name="Cochard B."/>
            <person name="Lefort F."/>
        </authorList>
    </citation>
    <scope>NUCLEOTIDE SEQUENCE [LARGE SCALE GENOMIC DNA]</scope>
    <source>
        <strain evidence="2 3">UASWS1009</strain>
    </source>
</reference>
<dbReference type="STRING" id="1566387.QV13_01245"/>
<gene>
    <name evidence="2" type="ORF">QV13_01245</name>
</gene>
<dbReference type="AlphaFoldDB" id="A0A1C2ED13"/>
<feature type="domain" description="Peptidase C39-like" evidence="1">
    <location>
        <begin position="3"/>
        <end position="173"/>
    </location>
</feature>
<evidence type="ECO:0000313" key="2">
    <source>
        <dbReference type="EMBL" id="OCX24964.1"/>
    </source>
</evidence>
<dbReference type="OrthoDB" id="2602488at2"/>
<comment type="caution">
    <text evidence="2">The sequence shown here is derived from an EMBL/GenBank/DDBJ whole genome shotgun (WGS) entry which is preliminary data.</text>
</comment>
<evidence type="ECO:0000259" key="1">
    <source>
        <dbReference type="Pfam" id="PF13529"/>
    </source>
</evidence>
<accession>A0A1C2ED13</accession>
<sequence length="204" mass="22277">MRQIPYFSQWETPDLTAKILDQGVEVALRQDPLWRSSGASSIDEYTAWAWNICGMACLKMILAARTGIIWPTIELAKRCAAYGGYVVEPETTVIKGLIYAPFVEFVGKEFGLEAKIVTGLVAETLPEQVKTSDFFVASVHSSIRSPNGHPPAKGGHLVLVTAVSDTNVVFHNPSGLDPETQINVKMDLAVFGRYFAGRGIAIHP</sequence>
<organism evidence="2 3">
    <name type="scientific">Mesorhizobium hungaricum</name>
    <dbReference type="NCBI Taxonomy" id="1566387"/>
    <lineage>
        <taxon>Bacteria</taxon>
        <taxon>Pseudomonadati</taxon>
        <taxon>Pseudomonadota</taxon>
        <taxon>Alphaproteobacteria</taxon>
        <taxon>Hyphomicrobiales</taxon>
        <taxon>Phyllobacteriaceae</taxon>
        <taxon>Mesorhizobium</taxon>
    </lineage>
</organism>
<dbReference type="Gene3D" id="3.90.70.10">
    <property type="entry name" value="Cysteine proteinases"/>
    <property type="match status" value="1"/>
</dbReference>
<dbReference type="EMBL" id="MDEO01000019">
    <property type="protein sequence ID" value="OCX24964.1"/>
    <property type="molecule type" value="Genomic_DNA"/>
</dbReference>
<protein>
    <recommendedName>
        <fullName evidence="1">Peptidase C39-like domain-containing protein</fullName>
    </recommendedName>
</protein>
<dbReference type="RefSeq" id="WP_065996679.1">
    <property type="nucleotide sequence ID" value="NZ_MDEO01000019.1"/>
</dbReference>
<keyword evidence="3" id="KW-1185">Reference proteome</keyword>